<dbReference type="Proteomes" id="UP001168821">
    <property type="component" value="Unassembled WGS sequence"/>
</dbReference>
<dbReference type="AlphaFoldDB" id="A0AA38MI30"/>
<accession>A0AA38MI30</accession>
<reference evidence="1" key="1">
    <citation type="journal article" date="2023" name="G3 (Bethesda)">
        <title>Whole genome assemblies of Zophobas morio and Tenebrio molitor.</title>
        <authorList>
            <person name="Kaur S."/>
            <person name="Stinson S.A."/>
            <person name="diCenzo G.C."/>
        </authorList>
    </citation>
    <scope>NUCLEOTIDE SEQUENCE</scope>
    <source>
        <strain evidence="1">QUZm001</strain>
    </source>
</reference>
<evidence type="ECO:0000313" key="2">
    <source>
        <dbReference type="Proteomes" id="UP001168821"/>
    </source>
</evidence>
<gene>
    <name evidence="1" type="ORF">Zmor_009107</name>
</gene>
<dbReference type="EMBL" id="JALNTZ010000003">
    <property type="protein sequence ID" value="KAJ3657291.1"/>
    <property type="molecule type" value="Genomic_DNA"/>
</dbReference>
<organism evidence="1 2">
    <name type="scientific">Zophobas morio</name>
    <dbReference type="NCBI Taxonomy" id="2755281"/>
    <lineage>
        <taxon>Eukaryota</taxon>
        <taxon>Metazoa</taxon>
        <taxon>Ecdysozoa</taxon>
        <taxon>Arthropoda</taxon>
        <taxon>Hexapoda</taxon>
        <taxon>Insecta</taxon>
        <taxon>Pterygota</taxon>
        <taxon>Neoptera</taxon>
        <taxon>Endopterygota</taxon>
        <taxon>Coleoptera</taxon>
        <taxon>Polyphaga</taxon>
        <taxon>Cucujiformia</taxon>
        <taxon>Tenebrionidae</taxon>
        <taxon>Zophobas</taxon>
    </lineage>
</organism>
<sequence>MPKHRRKILRRTVPIKVNRDILQRQLTCVQKDKENSLSTITEGSGNDPLLSYMKIEVKEELDSDQQLELSEEINIPLKIEEFETLDYDSINIKQEESPESERHLTPGTSNNDLNILIEWALNLQYDHSKHCKGRLYPCKEIFDNFRCKIVVLYCTVCKKRMLHTLKDWAM</sequence>
<name>A0AA38MI30_9CUCU</name>
<keyword evidence="2" id="KW-1185">Reference proteome</keyword>
<comment type="caution">
    <text evidence="1">The sequence shown here is derived from an EMBL/GenBank/DDBJ whole genome shotgun (WGS) entry which is preliminary data.</text>
</comment>
<proteinExistence type="predicted"/>
<protein>
    <submittedName>
        <fullName evidence="1">Uncharacterized protein</fullName>
    </submittedName>
</protein>
<evidence type="ECO:0000313" key="1">
    <source>
        <dbReference type="EMBL" id="KAJ3657291.1"/>
    </source>
</evidence>